<dbReference type="RefSeq" id="WP_164209422.1">
    <property type="nucleotide sequence ID" value="NZ_JAAGSC010000026.1"/>
</dbReference>
<comment type="caution">
    <text evidence="7">The sequence shown here is derived from an EMBL/GenBank/DDBJ whole genome shotgun (WGS) entry which is preliminary data.</text>
</comment>
<keyword evidence="11" id="KW-1185">Reference proteome</keyword>
<dbReference type="EMBL" id="JAAGSC010000036">
    <property type="protein sequence ID" value="NDY95054.1"/>
    <property type="molecule type" value="Genomic_DNA"/>
</dbReference>
<keyword evidence="1" id="KW-0229">DNA integration</keyword>
<dbReference type="GO" id="GO:0015074">
    <property type="term" value="P:DNA integration"/>
    <property type="evidence" value="ECO:0007669"/>
    <property type="project" value="UniProtKB-KW"/>
</dbReference>
<dbReference type="EMBL" id="JAAGSC010000026">
    <property type="protein sequence ID" value="NDY94374.1"/>
    <property type="molecule type" value="Genomic_DNA"/>
</dbReference>
<organism evidence="7 11">
    <name type="scientific">Wenzhouxiangella limi</name>
    <dbReference type="NCBI Taxonomy" id="2707351"/>
    <lineage>
        <taxon>Bacteria</taxon>
        <taxon>Pseudomonadati</taxon>
        <taxon>Pseudomonadota</taxon>
        <taxon>Gammaproteobacteria</taxon>
        <taxon>Chromatiales</taxon>
        <taxon>Wenzhouxiangellaceae</taxon>
        <taxon>Wenzhouxiangella</taxon>
    </lineage>
</organism>
<dbReference type="PROSITE" id="PS51900">
    <property type="entry name" value="CB"/>
    <property type="match status" value="1"/>
</dbReference>
<feature type="domain" description="Core-binding (CB)" evidence="6">
    <location>
        <begin position="119"/>
        <end position="203"/>
    </location>
</feature>
<dbReference type="Gene3D" id="1.10.443.10">
    <property type="entry name" value="Intergrase catalytic core"/>
    <property type="match status" value="1"/>
</dbReference>
<evidence type="ECO:0000256" key="1">
    <source>
        <dbReference type="ARBA" id="ARBA00022908"/>
    </source>
</evidence>
<keyword evidence="2 4" id="KW-0238">DNA-binding</keyword>
<sequence>MNRSITPLRPDLTRSLRNGPLAGCEAPYRKWLDERGYATSTSRAYILCLTHFARWASDLGVTCETLSCSTIARFIDEHLPCCDCPRPVQRSRAQVRAALRQLQPALAAAGITFVEADPNAVERELERYDAFLRDRRGLAASTRLHRRKIIRDLLQLTAGTGGSSAWQEASRLRRFVAERADRWSPASLGTLTGALRSYLRYRGLLGDDVVALLPVIVSPAQWRLSALPETLSADEVESVLTSFGPSLPSWRRGLAIAQCVARLGLRSAEVVALELEDLDWDIGTIRLRHCKSRRVDRLPMPVPVGEAVMNYLRHERPSCKSRKVFVRHVAPVEKPLLPGVVKSTLLAAYTRCGLPYTRIHILRHSLAARVLAGGGTLKEVADLLRHRHLDTTQIYAKVDSGRLDAVAMPWPGSGT</sequence>
<evidence type="ECO:0000256" key="3">
    <source>
        <dbReference type="ARBA" id="ARBA00023172"/>
    </source>
</evidence>
<accession>A0A845UV05</accession>
<evidence type="ECO:0000313" key="9">
    <source>
        <dbReference type="EMBL" id="NDY95054.1"/>
    </source>
</evidence>
<gene>
    <name evidence="7" type="ORF">G3I74_01335</name>
    <name evidence="8" type="ORF">G3I74_01450</name>
    <name evidence="9" type="ORF">G3I74_04860</name>
    <name evidence="10" type="ORF">G3I74_11910</name>
</gene>
<protein>
    <submittedName>
        <fullName evidence="7">Tyrosine-type recombinase/integrase</fullName>
    </submittedName>
</protein>
<evidence type="ECO:0000256" key="2">
    <source>
        <dbReference type="ARBA" id="ARBA00023125"/>
    </source>
</evidence>
<dbReference type="PROSITE" id="PS51898">
    <property type="entry name" value="TYR_RECOMBINASE"/>
    <property type="match status" value="1"/>
</dbReference>
<dbReference type="InterPro" id="IPR011010">
    <property type="entry name" value="DNA_brk_join_enz"/>
</dbReference>
<dbReference type="EMBL" id="JAAGSC010000043">
    <property type="protein sequence ID" value="NDY96436.1"/>
    <property type="molecule type" value="Genomic_DNA"/>
</dbReference>
<evidence type="ECO:0000313" key="8">
    <source>
        <dbReference type="EMBL" id="NDY94395.1"/>
    </source>
</evidence>
<dbReference type="InterPro" id="IPR013762">
    <property type="entry name" value="Integrase-like_cat_sf"/>
</dbReference>
<dbReference type="InterPro" id="IPR044068">
    <property type="entry name" value="CB"/>
</dbReference>
<reference evidence="7 11" key="1">
    <citation type="submission" date="2020-02" db="EMBL/GenBank/DDBJ databases">
        <authorList>
            <person name="Zhang X.-Y."/>
        </authorList>
    </citation>
    <scope>NUCLEOTIDE SEQUENCE [LARGE SCALE GENOMIC DNA]</scope>
    <source>
        <strain evidence="7 11">C33</strain>
    </source>
</reference>
<dbReference type="Proteomes" id="UP000484885">
    <property type="component" value="Unassembled WGS sequence"/>
</dbReference>
<dbReference type="InterPro" id="IPR002104">
    <property type="entry name" value="Integrase_catalytic"/>
</dbReference>
<dbReference type="GO" id="GO:0006310">
    <property type="term" value="P:DNA recombination"/>
    <property type="evidence" value="ECO:0007669"/>
    <property type="project" value="UniProtKB-KW"/>
</dbReference>
<evidence type="ECO:0000313" key="7">
    <source>
        <dbReference type="EMBL" id="NDY94374.1"/>
    </source>
</evidence>
<evidence type="ECO:0000313" key="10">
    <source>
        <dbReference type="EMBL" id="NDY96436.1"/>
    </source>
</evidence>
<proteinExistence type="predicted"/>
<name>A0A845UV05_9GAMM</name>
<dbReference type="EMBL" id="JAAGSC010000029">
    <property type="protein sequence ID" value="NDY94395.1"/>
    <property type="molecule type" value="Genomic_DNA"/>
</dbReference>
<evidence type="ECO:0000256" key="4">
    <source>
        <dbReference type="PROSITE-ProRule" id="PRU01248"/>
    </source>
</evidence>
<feature type="domain" description="Tyr recombinase" evidence="5">
    <location>
        <begin position="226"/>
        <end position="408"/>
    </location>
</feature>
<evidence type="ECO:0000259" key="5">
    <source>
        <dbReference type="PROSITE" id="PS51898"/>
    </source>
</evidence>
<dbReference type="GO" id="GO:0003677">
    <property type="term" value="F:DNA binding"/>
    <property type="evidence" value="ECO:0007669"/>
    <property type="project" value="UniProtKB-UniRule"/>
</dbReference>
<dbReference type="AlphaFoldDB" id="A0A845UV05"/>
<dbReference type="PANTHER" id="PTHR30349">
    <property type="entry name" value="PHAGE INTEGRASE-RELATED"/>
    <property type="match status" value="1"/>
</dbReference>
<dbReference type="PANTHER" id="PTHR30349:SF90">
    <property type="entry name" value="TYROSINE RECOMBINASE XERD"/>
    <property type="match status" value="1"/>
</dbReference>
<evidence type="ECO:0000313" key="11">
    <source>
        <dbReference type="Proteomes" id="UP000484885"/>
    </source>
</evidence>
<dbReference type="Pfam" id="PF00589">
    <property type="entry name" value="Phage_integrase"/>
    <property type="match status" value="1"/>
</dbReference>
<keyword evidence="3" id="KW-0233">DNA recombination</keyword>
<dbReference type="InterPro" id="IPR050090">
    <property type="entry name" value="Tyrosine_recombinase_XerCD"/>
</dbReference>
<evidence type="ECO:0000259" key="6">
    <source>
        <dbReference type="PROSITE" id="PS51900"/>
    </source>
</evidence>
<dbReference type="SUPFAM" id="SSF56349">
    <property type="entry name" value="DNA breaking-rejoining enzymes"/>
    <property type="match status" value="1"/>
</dbReference>